<dbReference type="InterPro" id="IPR052170">
    <property type="entry name" value="M29_Exopeptidase"/>
</dbReference>
<keyword evidence="1" id="KW-0479">Metal-binding</keyword>
<dbReference type="eggNOG" id="COG2309">
    <property type="taxonomic scope" value="Bacteria"/>
</dbReference>
<evidence type="ECO:0000313" key="2">
    <source>
        <dbReference type="EMBL" id="ADB51429.1"/>
    </source>
</evidence>
<keyword evidence="2" id="KW-0031">Aminopeptidase</keyword>
<dbReference type="InterPro" id="IPR058739">
    <property type="entry name" value="NicX"/>
</dbReference>
<evidence type="ECO:0000256" key="1">
    <source>
        <dbReference type="ARBA" id="ARBA00022723"/>
    </source>
</evidence>
<dbReference type="HOGENOM" id="CLU_062630_0_0_11"/>
<dbReference type="STRING" id="469383.Cwoe_3010"/>
<sequence>MSDDLERALNTVMERCLDIRSGENVLVIGDPGSRELAQALRDAAARYGADAVLAMMDERENDGTEPPPPIAAALTACDVYLAPTSRSLSHTRARKASNDLGSRGATLPGATAEMIARVMSVDFAQMKERTLAVTQLLTDADAAHITCARGSDLRLDLSGRKGMADIGEMTRPGTFGNLPAGEGFIAPLSGSGRLVASSLAPLGISPEPVILTVEDGHLTAADGPLGPEFFERLSTHGPNGTNVAELGVGTNDAAILTGNILEDEKILGTVHVAFGASMGIGGTVSVPIHLDVVVLEPTLDVGSTRVLDAGRWVL</sequence>
<keyword evidence="3" id="KW-1185">Reference proteome</keyword>
<dbReference type="AlphaFoldDB" id="D3FCR7"/>
<dbReference type="Pfam" id="PF26233">
    <property type="entry name" value="NicX"/>
    <property type="match status" value="1"/>
</dbReference>
<dbReference type="RefSeq" id="WP_012934480.1">
    <property type="nucleotide sequence ID" value="NC_013739.1"/>
</dbReference>
<gene>
    <name evidence="2" type="ordered locus">Cwoe_3010</name>
</gene>
<proteinExistence type="predicted"/>
<dbReference type="EMBL" id="CP001854">
    <property type="protein sequence ID" value="ADB51429.1"/>
    <property type="molecule type" value="Genomic_DNA"/>
</dbReference>
<dbReference type="GO" id="GO:0046872">
    <property type="term" value="F:metal ion binding"/>
    <property type="evidence" value="ECO:0007669"/>
    <property type="project" value="UniProtKB-KW"/>
</dbReference>
<dbReference type="GO" id="GO:0004177">
    <property type="term" value="F:aminopeptidase activity"/>
    <property type="evidence" value="ECO:0007669"/>
    <property type="project" value="UniProtKB-KW"/>
</dbReference>
<dbReference type="PANTHER" id="PTHR34448:SF1">
    <property type="entry name" value="BLL6088 PROTEIN"/>
    <property type="match status" value="1"/>
</dbReference>
<keyword evidence="2" id="KW-0645">Protease</keyword>
<keyword evidence="2" id="KW-0378">Hydrolase</keyword>
<name>D3FCR7_CONWI</name>
<dbReference type="SUPFAM" id="SSF144052">
    <property type="entry name" value="Thermophilic metalloprotease-like"/>
    <property type="match status" value="1"/>
</dbReference>
<evidence type="ECO:0000313" key="3">
    <source>
        <dbReference type="Proteomes" id="UP000008229"/>
    </source>
</evidence>
<dbReference type="KEGG" id="cwo:Cwoe_3010"/>
<accession>D3FCR7</accession>
<dbReference type="PANTHER" id="PTHR34448">
    <property type="entry name" value="AMINOPEPTIDASE"/>
    <property type="match status" value="1"/>
</dbReference>
<dbReference type="OrthoDB" id="9803993at2"/>
<dbReference type="Proteomes" id="UP000008229">
    <property type="component" value="Chromosome"/>
</dbReference>
<reference evidence="3" key="2">
    <citation type="submission" date="2010-01" db="EMBL/GenBank/DDBJ databases">
        <title>The complete genome of Conexibacter woesei DSM 14684.</title>
        <authorList>
            <consortium name="US DOE Joint Genome Institute (JGI-PGF)"/>
            <person name="Lucas S."/>
            <person name="Copeland A."/>
            <person name="Lapidus A."/>
            <person name="Glavina del Rio T."/>
            <person name="Dalin E."/>
            <person name="Tice H."/>
            <person name="Bruce D."/>
            <person name="Goodwin L."/>
            <person name="Pitluck S."/>
            <person name="Kyrpides N."/>
            <person name="Mavromatis K."/>
            <person name="Ivanova N."/>
            <person name="Mikhailova N."/>
            <person name="Chertkov O."/>
            <person name="Brettin T."/>
            <person name="Detter J.C."/>
            <person name="Han C."/>
            <person name="Larimer F."/>
            <person name="Land M."/>
            <person name="Hauser L."/>
            <person name="Markowitz V."/>
            <person name="Cheng J.-F."/>
            <person name="Hugenholtz P."/>
            <person name="Woyke T."/>
            <person name="Wu D."/>
            <person name="Pukall R."/>
            <person name="Steenblock K."/>
            <person name="Schneider S."/>
            <person name="Klenk H.-P."/>
            <person name="Eisen J.A."/>
        </authorList>
    </citation>
    <scope>NUCLEOTIDE SEQUENCE [LARGE SCALE GENOMIC DNA]</scope>
    <source>
        <strain evidence="3">DSM 14684 / CIP 108061 / JCM 11494 / NBRC 100937 / ID131577</strain>
    </source>
</reference>
<organism evidence="2 3">
    <name type="scientific">Conexibacter woesei (strain DSM 14684 / CCUG 47730 / CIP 108061 / JCM 11494 / NBRC 100937 / ID131577)</name>
    <dbReference type="NCBI Taxonomy" id="469383"/>
    <lineage>
        <taxon>Bacteria</taxon>
        <taxon>Bacillati</taxon>
        <taxon>Actinomycetota</taxon>
        <taxon>Thermoleophilia</taxon>
        <taxon>Solirubrobacterales</taxon>
        <taxon>Conexibacteraceae</taxon>
        <taxon>Conexibacter</taxon>
    </lineage>
</organism>
<dbReference type="GO" id="GO:0006508">
    <property type="term" value="P:proteolysis"/>
    <property type="evidence" value="ECO:0007669"/>
    <property type="project" value="InterPro"/>
</dbReference>
<protein>
    <submittedName>
        <fullName evidence="2">Leucyl aminopeptidase (Aminopeptidase T)-like protein</fullName>
    </submittedName>
</protein>
<reference evidence="2 3" key="1">
    <citation type="journal article" date="2010" name="Stand. Genomic Sci.">
        <title>Complete genome sequence of Conexibacter woesei type strain (ID131577).</title>
        <authorList>
            <person name="Pukall R."/>
            <person name="Lapidus A."/>
            <person name="Glavina Del Rio T."/>
            <person name="Copeland A."/>
            <person name="Tice H."/>
            <person name="Cheng J.-F."/>
            <person name="Lucas S."/>
            <person name="Chen F."/>
            <person name="Nolan M."/>
            <person name="Bruce D."/>
            <person name="Goodwin L."/>
            <person name="Pitluck S."/>
            <person name="Mavromatis K."/>
            <person name="Ivanova N."/>
            <person name="Ovchinnikova G."/>
            <person name="Pati A."/>
            <person name="Chen A."/>
            <person name="Palaniappan K."/>
            <person name="Land M."/>
            <person name="Hauser L."/>
            <person name="Chang Y.-J."/>
            <person name="Jeffries C.D."/>
            <person name="Chain P."/>
            <person name="Meincke L."/>
            <person name="Sims D."/>
            <person name="Brettin T."/>
            <person name="Detter J.C."/>
            <person name="Rohde M."/>
            <person name="Goeker M."/>
            <person name="Bristow J."/>
            <person name="Eisen J.A."/>
            <person name="Markowitz V."/>
            <person name="Kyrpides N.C."/>
            <person name="Klenk H.-P."/>
            <person name="Hugenholtz P."/>
        </authorList>
    </citation>
    <scope>NUCLEOTIDE SEQUENCE [LARGE SCALE GENOMIC DNA]</scope>
    <source>
        <strain evidence="3">DSM 14684 / CIP 108061 / JCM 11494 / NBRC 100937 / ID131577</strain>
    </source>
</reference>